<dbReference type="InterPro" id="IPR056350">
    <property type="entry name" value="HAT_Syf1_central"/>
</dbReference>
<dbReference type="GO" id="GO:0000974">
    <property type="term" value="C:Prp19 complex"/>
    <property type="evidence" value="ECO:0007669"/>
    <property type="project" value="TreeGrafter"/>
</dbReference>
<evidence type="ECO:0000259" key="9">
    <source>
        <dbReference type="Pfam" id="PF23220"/>
    </source>
</evidence>
<evidence type="ECO:0000256" key="3">
    <source>
        <dbReference type="ARBA" id="ARBA00022664"/>
    </source>
</evidence>
<evidence type="ECO:0000256" key="8">
    <source>
        <dbReference type="SAM" id="MobiDB-lite"/>
    </source>
</evidence>
<accession>A0A058Z1C9</accession>
<evidence type="ECO:0008006" key="14">
    <source>
        <dbReference type="Google" id="ProtNLM"/>
    </source>
</evidence>
<evidence type="ECO:0000256" key="2">
    <source>
        <dbReference type="ARBA" id="ARBA00008644"/>
    </source>
</evidence>
<evidence type="ECO:0000256" key="5">
    <source>
        <dbReference type="ARBA" id="ARBA00022737"/>
    </source>
</evidence>
<keyword evidence="5" id="KW-0677">Repeat</keyword>
<evidence type="ECO:0000256" key="4">
    <source>
        <dbReference type="ARBA" id="ARBA00022728"/>
    </source>
</evidence>
<comment type="similarity">
    <text evidence="2">Belongs to the crooked-neck family.</text>
</comment>
<organism evidence="12">
    <name type="scientific">Fonticula alba</name>
    <name type="common">Slime mold</name>
    <dbReference type="NCBI Taxonomy" id="691883"/>
    <lineage>
        <taxon>Eukaryota</taxon>
        <taxon>Rotosphaerida</taxon>
        <taxon>Fonticulaceae</taxon>
        <taxon>Fonticula</taxon>
    </lineage>
</organism>
<evidence type="ECO:0000259" key="10">
    <source>
        <dbReference type="Pfam" id="PF23231"/>
    </source>
</evidence>
<dbReference type="PANTHER" id="PTHR11246">
    <property type="entry name" value="PRE-MRNA SPLICING FACTOR"/>
    <property type="match status" value="1"/>
</dbReference>
<feature type="compositionally biased region" description="Basic residues" evidence="8">
    <location>
        <begin position="480"/>
        <end position="491"/>
    </location>
</feature>
<dbReference type="PANTHER" id="PTHR11246:SF5">
    <property type="entry name" value="PRE-MRNA-SPLICING FACTOR SYF1"/>
    <property type="match status" value="1"/>
</dbReference>
<dbReference type="Proteomes" id="UP000030693">
    <property type="component" value="Unassembled WGS sequence"/>
</dbReference>
<protein>
    <recommendedName>
        <fullName evidence="14">Suppressor of forked domain-containing protein</fullName>
    </recommendedName>
</protein>
<evidence type="ECO:0000313" key="12">
    <source>
        <dbReference type="EMBL" id="KCV68050.1"/>
    </source>
</evidence>
<evidence type="ECO:0000256" key="1">
    <source>
        <dbReference type="ARBA" id="ARBA00004123"/>
    </source>
</evidence>
<gene>
    <name evidence="12" type="ORF">H696_05516</name>
</gene>
<dbReference type="InterPro" id="IPR045075">
    <property type="entry name" value="Syf1-like"/>
</dbReference>
<dbReference type="GO" id="GO:0000349">
    <property type="term" value="P:generation of catalytic spliceosome for first transesterification step"/>
    <property type="evidence" value="ECO:0007669"/>
    <property type="project" value="TreeGrafter"/>
</dbReference>
<reference evidence="12" key="1">
    <citation type="submission" date="2013-04" db="EMBL/GenBank/DDBJ databases">
        <title>The Genome Sequence of Fonticula alba ATCC 38817.</title>
        <authorList>
            <consortium name="The Broad Institute Genomics Platform"/>
            <person name="Russ C."/>
            <person name="Cuomo C."/>
            <person name="Burger G."/>
            <person name="Gray M.W."/>
            <person name="Holland P.W.H."/>
            <person name="King N."/>
            <person name="Lang F.B.F."/>
            <person name="Roger A.J."/>
            <person name="Ruiz-Trillo I."/>
            <person name="Brown M."/>
            <person name="Walker B."/>
            <person name="Young S."/>
            <person name="Zeng Q."/>
            <person name="Gargeya S."/>
            <person name="Fitzgerald M."/>
            <person name="Haas B."/>
            <person name="Abouelleil A."/>
            <person name="Allen A.W."/>
            <person name="Alvarado L."/>
            <person name="Arachchi H.M."/>
            <person name="Berlin A.M."/>
            <person name="Chapman S.B."/>
            <person name="Gainer-Dewar J."/>
            <person name="Goldberg J."/>
            <person name="Griggs A."/>
            <person name="Gujja S."/>
            <person name="Hansen M."/>
            <person name="Howarth C."/>
            <person name="Imamovic A."/>
            <person name="Ireland A."/>
            <person name="Larimer J."/>
            <person name="McCowan C."/>
            <person name="Murphy C."/>
            <person name="Pearson M."/>
            <person name="Poon T.W."/>
            <person name="Priest M."/>
            <person name="Roberts A."/>
            <person name="Saif S."/>
            <person name="Shea T."/>
            <person name="Sisk P."/>
            <person name="Sykes S."/>
            <person name="Wortman J."/>
            <person name="Nusbaum C."/>
            <person name="Birren B."/>
        </authorList>
    </citation>
    <scope>NUCLEOTIDE SEQUENCE [LARGE SCALE GENOMIC DNA]</scope>
    <source>
        <strain evidence="12">ATCC 38817</strain>
    </source>
</reference>
<dbReference type="GeneID" id="20530241"/>
<dbReference type="SUPFAM" id="SSF48452">
    <property type="entry name" value="TPR-like"/>
    <property type="match status" value="3"/>
</dbReference>
<keyword evidence="3" id="KW-0507">mRNA processing</keyword>
<dbReference type="OrthoDB" id="10067343at2759"/>
<dbReference type="GO" id="GO:0071007">
    <property type="term" value="C:U2-type catalytic step 2 spliceosome"/>
    <property type="evidence" value="ECO:0007669"/>
    <property type="project" value="TreeGrafter"/>
</dbReference>
<feature type="domain" description="Pre-mRNA-splicing factor Syf1/CRNKL1-like C-terminal HAT-repeats" evidence="10">
    <location>
        <begin position="399"/>
        <end position="758"/>
    </location>
</feature>
<dbReference type="Gene3D" id="1.25.40.10">
    <property type="entry name" value="Tetratricopeptide repeat domain"/>
    <property type="match status" value="3"/>
</dbReference>
<evidence type="ECO:0000259" key="11">
    <source>
        <dbReference type="Pfam" id="PF23233"/>
    </source>
</evidence>
<dbReference type="Pfam" id="PF23233">
    <property type="entry name" value="HAT_Syf1_CNRKL1_N"/>
    <property type="match status" value="1"/>
</dbReference>
<dbReference type="AlphaFoldDB" id="A0A058Z1C9"/>
<dbReference type="eggNOG" id="KOG2047">
    <property type="taxonomic scope" value="Eukaryota"/>
</dbReference>
<keyword evidence="7" id="KW-0539">Nucleus</keyword>
<dbReference type="Pfam" id="PF23231">
    <property type="entry name" value="HAT_Syf1_CNRKL1_C"/>
    <property type="match status" value="1"/>
</dbReference>
<evidence type="ECO:0000256" key="7">
    <source>
        <dbReference type="ARBA" id="ARBA00023242"/>
    </source>
</evidence>
<dbReference type="InterPro" id="IPR011990">
    <property type="entry name" value="TPR-like_helical_dom_sf"/>
</dbReference>
<dbReference type="InterPro" id="IPR055433">
    <property type="entry name" value="HAT_Syf1-like_N"/>
</dbReference>
<keyword evidence="6" id="KW-0508">mRNA splicing</keyword>
<feature type="domain" description="Pre-mRNA-splicing factor SYF1 central HAT repeats" evidence="9">
    <location>
        <begin position="184"/>
        <end position="392"/>
    </location>
</feature>
<dbReference type="FunFam" id="1.25.40.10:FF:000137">
    <property type="entry name" value="Pre-mRNA-splicing factor syf1"/>
    <property type="match status" value="1"/>
</dbReference>
<dbReference type="STRING" id="691883.A0A058Z1C9"/>
<dbReference type="FunFam" id="1.25.40.10:FF:000023">
    <property type="entry name" value="Pre-mRNA-splicing factor SYF1"/>
    <property type="match status" value="1"/>
</dbReference>
<dbReference type="Pfam" id="PF23220">
    <property type="entry name" value="HAT_Syf1_M"/>
    <property type="match status" value="1"/>
</dbReference>
<dbReference type="RefSeq" id="XP_009497617.1">
    <property type="nucleotide sequence ID" value="XM_009499342.1"/>
</dbReference>
<proteinExistence type="inferred from homology"/>
<dbReference type="EMBL" id="KB932211">
    <property type="protein sequence ID" value="KCV68050.1"/>
    <property type="molecule type" value="Genomic_DNA"/>
</dbReference>
<feature type="domain" description="Pre-mRNA-splicing factor Syf1-like N-terminal HAT-repeats" evidence="11">
    <location>
        <begin position="22"/>
        <end position="180"/>
    </location>
</feature>
<evidence type="ECO:0000313" key="13">
    <source>
        <dbReference type="Proteomes" id="UP000030693"/>
    </source>
</evidence>
<evidence type="ECO:0000256" key="6">
    <source>
        <dbReference type="ARBA" id="ARBA00023187"/>
    </source>
</evidence>
<comment type="subcellular location">
    <subcellularLocation>
        <location evidence="1">Nucleus</location>
    </subcellularLocation>
</comment>
<sequence>MTESFALESALKRFESTFTQADLAFENDLFRAPMSLKTWFRYIEHKTETGASDEVISFLYERALKAIPYSYKIWHRYLTLLRKRATGLPIGHPAWRYLVTSYERSLAYLSKMPRLWIEYCLLLEEQQCITATRRGYDRALRALPLSQHERIWPNYIQFVTKCRVPDTAMRVFRRYLKFDPTKAEDFVEYLIAEKRYNEAAERFSKLVIDDTHRSKDGLTKQEQWLEFLELCCKNANGITSISVEAFVRHGIRRYTAEHAGRLWTTLADYFIRLGQFEKARDIFEEGMDLVSLVRDFSHIFDAYAKFEETLADALANAELDATPEGQEFEPSQELQLALARFEHLLDRRPILVNDVHIRQDPNNVQQWLERCRLHEADPEKVVSVFEDAISSVDIYTSGNGHYVDLWKAYARYFEQGRRFPGPDDTVPAGAADLDSARTIFERATSAPQRSAADLVDLWIAFADMELRHQNFDRTREVLKRATRTPSKKRAHPQAGASESMLERVARDQRLWNYYVDFEESLGTLESCKAVYDRILDLKIATPQTIINYGTFLEEHNFFEDSFRAYERGVSAFRFPAVFEIWNVYLPKFLQRYKGTKLERTRDLFEQALKDCPPSQSRPLFLMYASFEEEYGLARRALMVYERATQHVPVAEKHEVFLLYVAKAAQMQGVVATRDIYARAIEVLPDAAALDMCVRFAELEVQLGEVARARSLFGHGAQFANPKTNKEFWQKWDAFEVKHGDVETYRQLLRVKRTMAIKFGA</sequence>
<feature type="region of interest" description="Disordered" evidence="8">
    <location>
        <begin position="479"/>
        <end position="498"/>
    </location>
</feature>
<dbReference type="GO" id="GO:0071014">
    <property type="term" value="C:post-mRNA release spliceosomal complex"/>
    <property type="evidence" value="ECO:0007669"/>
    <property type="project" value="TreeGrafter"/>
</dbReference>
<name>A0A058Z1C9_FONAL</name>
<dbReference type="InterPro" id="IPR055430">
    <property type="entry name" value="HAT_Syf1_CNRKL1_C"/>
</dbReference>
<keyword evidence="4" id="KW-0747">Spliceosome</keyword>
<dbReference type="InterPro" id="IPR003107">
    <property type="entry name" value="HAT"/>
</dbReference>
<dbReference type="SMART" id="SM00386">
    <property type="entry name" value="HAT"/>
    <property type="match status" value="12"/>
</dbReference>
<dbReference type="OMA" id="IWYNYLR"/>
<keyword evidence="13" id="KW-1185">Reference proteome</keyword>